<evidence type="ECO:0000313" key="2">
    <source>
        <dbReference type="Proteomes" id="UP001162501"/>
    </source>
</evidence>
<reference evidence="1" key="2">
    <citation type="submission" date="2025-03" db="EMBL/GenBank/DDBJ databases">
        <authorList>
            <consortium name="ELIXIR-Norway"/>
            <consortium name="Elixir Norway"/>
        </authorList>
    </citation>
    <scope>NUCLEOTIDE SEQUENCE</scope>
</reference>
<accession>A0AC59YWJ4</accession>
<organism evidence="1 2">
    <name type="scientific">Rangifer tarandus platyrhynchus</name>
    <name type="common">Svalbard reindeer</name>
    <dbReference type="NCBI Taxonomy" id="3082113"/>
    <lineage>
        <taxon>Eukaryota</taxon>
        <taxon>Metazoa</taxon>
        <taxon>Chordata</taxon>
        <taxon>Craniata</taxon>
        <taxon>Vertebrata</taxon>
        <taxon>Euteleostomi</taxon>
        <taxon>Mammalia</taxon>
        <taxon>Eutheria</taxon>
        <taxon>Laurasiatheria</taxon>
        <taxon>Artiodactyla</taxon>
        <taxon>Ruminantia</taxon>
        <taxon>Pecora</taxon>
        <taxon>Cervidae</taxon>
        <taxon>Odocoileinae</taxon>
        <taxon>Rangifer</taxon>
    </lineage>
</organism>
<sequence>MSGVKHTNVTWWRKKAVNWGLLRAEGILELRPEGCEGADGEQVDRRFSASSEWEGVGWGGAEDADQGAGRGRPSDSMGRRGAGRGGVLRVLASGRGVDTATEEVEGCWGDPTASAASEGSGHDSAPSAPCSA</sequence>
<dbReference type="EMBL" id="OX596104">
    <property type="protein sequence ID" value="CAN0036793.1"/>
    <property type="molecule type" value="Genomic_DNA"/>
</dbReference>
<dbReference type="Proteomes" id="UP001162501">
    <property type="component" value="Chromosome 20"/>
</dbReference>
<reference evidence="1" key="1">
    <citation type="submission" date="2023-05" db="EMBL/GenBank/DDBJ databases">
        <authorList>
            <consortium name="ELIXIR-Norway"/>
        </authorList>
    </citation>
    <scope>NUCLEOTIDE SEQUENCE</scope>
</reference>
<evidence type="ECO:0000313" key="1">
    <source>
        <dbReference type="EMBL" id="CAN0036793.1"/>
    </source>
</evidence>
<feature type="non-terminal residue" evidence="1">
    <location>
        <position position="132"/>
    </location>
</feature>
<protein>
    <submittedName>
        <fullName evidence="1">Uncharacterized protein</fullName>
    </submittedName>
</protein>
<proteinExistence type="predicted"/>
<gene>
    <name evidence="1" type="ORF">MRATA1EN22A_LOCUS11097</name>
</gene>
<name>A0AC59YWJ4_RANTA</name>